<dbReference type="InterPro" id="IPR036373">
    <property type="entry name" value="Ribosomal_bL17_sf"/>
</dbReference>
<dbReference type="Pfam" id="PF01196">
    <property type="entry name" value="Ribosomal_L17"/>
    <property type="match status" value="1"/>
</dbReference>
<evidence type="ECO:0000256" key="1">
    <source>
        <dbReference type="ARBA" id="ARBA00008777"/>
    </source>
</evidence>
<name>A0A0G0K200_9BACT</name>
<dbReference type="PROSITE" id="PS01167">
    <property type="entry name" value="RIBOSOMAL_L17"/>
    <property type="match status" value="1"/>
</dbReference>
<dbReference type="PANTHER" id="PTHR14413">
    <property type="entry name" value="RIBOSOMAL PROTEIN L17"/>
    <property type="match status" value="1"/>
</dbReference>
<dbReference type="Gene3D" id="3.90.1030.10">
    <property type="entry name" value="Ribosomal protein L17"/>
    <property type="match status" value="1"/>
</dbReference>
<proteinExistence type="inferred from homology"/>
<dbReference type="InterPro" id="IPR000456">
    <property type="entry name" value="Ribosomal_bL17"/>
</dbReference>
<dbReference type="EMBL" id="LBUZ01000054">
    <property type="protein sequence ID" value="KKQ73743.1"/>
    <property type="molecule type" value="Genomic_DNA"/>
</dbReference>
<comment type="similarity">
    <text evidence="1 5">Belongs to the bacterial ribosomal protein bL17 family.</text>
</comment>
<dbReference type="InterPro" id="IPR047859">
    <property type="entry name" value="Ribosomal_bL17_CS"/>
</dbReference>
<dbReference type="Proteomes" id="UP000034181">
    <property type="component" value="Unassembled WGS sequence"/>
</dbReference>
<organism evidence="8 9">
    <name type="scientific">Candidatus Woesebacteria bacterium GW2011_GWB1_38_5b</name>
    <dbReference type="NCBI Taxonomy" id="1618569"/>
    <lineage>
        <taxon>Bacteria</taxon>
        <taxon>Candidatus Woeseibacteriota</taxon>
    </lineage>
</organism>
<dbReference type="GO" id="GO:0003735">
    <property type="term" value="F:structural constituent of ribosome"/>
    <property type="evidence" value="ECO:0007669"/>
    <property type="project" value="InterPro"/>
</dbReference>
<evidence type="ECO:0000256" key="5">
    <source>
        <dbReference type="RuleBase" id="RU000660"/>
    </source>
</evidence>
<evidence type="ECO:0000256" key="7">
    <source>
        <dbReference type="SAM" id="MobiDB-lite"/>
    </source>
</evidence>
<evidence type="ECO:0000256" key="2">
    <source>
        <dbReference type="ARBA" id="ARBA00022980"/>
    </source>
</evidence>
<dbReference type="AlphaFoldDB" id="A0A0G0K200"/>
<gene>
    <name evidence="8" type="ORF">US96_C0054G0005</name>
</gene>
<dbReference type="NCBIfam" id="TIGR00059">
    <property type="entry name" value="L17"/>
    <property type="match status" value="1"/>
</dbReference>
<keyword evidence="2 5" id="KW-0689">Ribosomal protein</keyword>
<accession>A0A0G0K200</accession>
<dbReference type="GO" id="GO:0022625">
    <property type="term" value="C:cytosolic large ribosomal subunit"/>
    <property type="evidence" value="ECO:0007669"/>
    <property type="project" value="TreeGrafter"/>
</dbReference>
<comment type="caution">
    <text evidence="8">The sequence shown here is derived from an EMBL/GenBank/DDBJ whole genome shotgun (WGS) entry which is preliminary data.</text>
</comment>
<reference evidence="8 9" key="1">
    <citation type="journal article" date="2015" name="Nature">
        <title>rRNA introns, odd ribosomes, and small enigmatic genomes across a large radiation of phyla.</title>
        <authorList>
            <person name="Brown C.T."/>
            <person name="Hug L.A."/>
            <person name="Thomas B.C."/>
            <person name="Sharon I."/>
            <person name="Castelle C.J."/>
            <person name="Singh A."/>
            <person name="Wilkins M.J."/>
            <person name="Williams K.H."/>
            <person name="Banfield J.F."/>
        </authorList>
    </citation>
    <scope>NUCLEOTIDE SEQUENCE [LARGE SCALE GENOMIC DNA]</scope>
</reference>
<feature type="region of interest" description="Disordered" evidence="7">
    <location>
        <begin position="124"/>
        <end position="145"/>
    </location>
</feature>
<dbReference type="SUPFAM" id="SSF64263">
    <property type="entry name" value="Prokaryotic ribosomal protein L17"/>
    <property type="match status" value="1"/>
</dbReference>
<evidence type="ECO:0000313" key="8">
    <source>
        <dbReference type="EMBL" id="KKQ73743.1"/>
    </source>
</evidence>
<dbReference type="PANTHER" id="PTHR14413:SF16">
    <property type="entry name" value="LARGE RIBOSOMAL SUBUNIT PROTEIN BL17M"/>
    <property type="match status" value="1"/>
</dbReference>
<sequence>MRKKVFGRKLSRETGSRRALFRSLVRELVLHGKIMTTKPKAKAVVGQVDKLITIARGEDKLQARRRVMAWTGNDKEVTKLIFEKILPMVGERKSGLTRIVNFPVRRGDNAQVVRFEFVDKPKPVVDKPKPVKKENEDISTKKNSK</sequence>
<protein>
    <recommendedName>
        <fullName evidence="4 6">50S ribosomal protein L17</fullName>
    </recommendedName>
</protein>
<evidence type="ECO:0000256" key="3">
    <source>
        <dbReference type="ARBA" id="ARBA00023274"/>
    </source>
</evidence>
<dbReference type="GO" id="GO:0006412">
    <property type="term" value="P:translation"/>
    <property type="evidence" value="ECO:0007669"/>
    <property type="project" value="InterPro"/>
</dbReference>
<evidence type="ECO:0000256" key="4">
    <source>
        <dbReference type="ARBA" id="ARBA00035494"/>
    </source>
</evidence>
<keyword evidence="3 5" id="KW-0687">Ribonucleoprotein</keyword>
<evidence type="ECO:0000256" key="6">
    <source>
        <dbReference type="RuleBase" id="RU000661"/>
    </source>
</evidence>
<evidence type="ECO:0000313" key="9">
    <source>
        <dbReference type="Proteomes" id="UP000034181"/>
    </source>
</evidence>